<feature type="compositionally biased region" description="Acidic residues" evidence="1">
    <location>
        <begin position="84"/>
        <end position="96"/>
    </location>
</feature>
<feature type="compositionally biased region" description="Basic residues" evidence="1">
    <location>
        <begin position="1"/>
        <end position="13"/>
    </location>
</feature>
<proteinExistence type="predicted"/>
<accession>A0A6C0JV41</accession>
<protein>
    <submittedName>
        <fullName evidence="2">Uncharacterized protein</fullName>
    </submittedName>
</protein>
<organism evidence="2">
    <name type="scientific">viral metagenome</name>
    <dbReference type="NCBI Taxonomy" id="1070528"/>
    <lineage>
        <taxon>unclassified sequences</taxon>
        <taxon>metagenomes</taxon>
        <taxon>organismal metagenomes</taxon>
    </lineage>
</organism>
<evidence type="ECO:0000256" key="1">
    <source>
        <dbReference type="SAM" id="MobiDB-lite"/>
    </source>
</evidence>
<dbReference type="AlphaFoldDB" id="A0A6C0JV41"/>
<feature type="region of interest" description="Disordered" evidence="1">
    <location>
        <begin position="1"/>
        <end position="104"/>
    </location>
</feature>
<dbReference type="EMBL" id="MN740698">
    <property type="protein sequence ID" value="QHU08676.1"/>
    <property type="molecule type" value="Genomic_DNA"/>
</dbReference>
<reference evidence="2" key="1">
    <citation type="journal article" date="2020" name="Nature">
        <title>Giant virus diversity and host interactions through global metagenomics.</title>
        <authorList>
            <person name="Schulz F."/>
            <person name="Roux S."/>
            <person name="Paez-Espino D."/>
            <person name="Jungbluth S."/>
            <person name="Walsh D.A."/>
            <person name="Denef V.J."/>
            <person name="McMahon K.D."/>
            <person name="Konstantinidis K.T."/>
            <person name="Eloe-Fadrosh E.A."/>
            <person name="Kyrpides N.C."/>
            <person name="Woyke T."/>
        </authorList>
    </citation>
    <scope>NUCLEOTIDE SEQUENCE</scope>
    <source>
        <strain evidence="2">GVMAG-S-1063924-116</strain>
    </source>
</reference>
<name>A0A6C0JV41_9ZZZZ</name>
<sequence>MSSSKPTRKFNRRVRWESVASDSESSSEESEFKQESSDDDTGPVLDLGTLNLEEGTFTKDESSESTSESESEEDYEFYRGDDSLIPEDSEDSEEEEPTKPRPGCTAIEHRDIVRELYEEEATVEDSDKVFVVGSMNENHDIYAIEKGERVETLSLADKVEGDKQYFLASFQLEMDRLRKKIDFKDEPRGESRERINLRGVGIWKITDPYMLKEELELKRRKVRNFKDLKIVEYFPERKYGDTKALSSLLVPNVHTLITNLINRETVLFMSMNNVRKLIFKGTSLYAREQYIDPNLVMRDGLRIEELHTDPRYLTRLSKYMNPDYLTFLSLTSQLDARIDISFPNLTSLMIAFPGHINGILHSAPQLISGLKHLSVKVGRKSIGPITDFVQTSSITSLELYDTNVLFSDEGRNLSEVKSLLARIKELRISGPLTQIDNLCTYYYEAFEGLETLILGNTKYFVTSLEGLSYDSGEYMDVANVPNLPVQNIIIDVFSDHMGEYEDKFMIYDEDSPRIVCSKYQRIRRKSARFGSAR</sequence>
<evidence type="ECO:0000313" key="2">
    <source>
        <dbReference type="EMBL" id="QHU08676.1"/>
    </source>
</evidence>